<dbReference type="Proteomes" id="UP001054945">
    <property type="component" value="Unassembled WGS sequence"/>
</dbReference>
<keyword evidence="3" id="KW-1185">Reference proteome</keyword>
<gene>
    <name evidence="2" type="ORF">CEXT_562081</name>
</gene>
<proteinExistence type="predicted"/>
<evidence type="ECO:0000256" key="1">
    <source>
        <dbReference type="SAM" id="MobiDB-lite"/>
    </source>
</evidence>
<name>A0AAV4XVC1_CAEEX</name>
<feature type="region of interest" description="Disordered" evidence="1">
    <location>
        <begin position="1"/>
        <end position="23"/>
    </location>
</feature>
<dbReference type="AlphaFoldDB" id="A0AAV4XVC1"/>
<organism evidence="2 3">
    <name type="scientific">Caerostris extrusa</name>
    <name type="common">Bark spider</name>
    <name type="synonym">Caerostris bankana</name>
    <dbReference type="NCBI Taxonomy" id="172846"/>
    <lineage>
        <taxon>Eukaryota</taxon>
        <taxon>Metazoa</taxon>
        <taxon>Ecdysozoa</taxon>
        <taxon>Arthropoda</taxon>
        <taxon>Chelicerata</taxon>
        <taxon>Arachnida</taxon>
        <taxon>Araneae</taxon>
        <taxon>Araneomorphae</taxon>
        <taxon>Entelegynae</taxon>
        <taxon>Araneoidea</taxon>
        <taxon>Araneidae</taxon>
        <taxon>Caerostris</taxon>
    </lineage>
</organism>
<reference evidence="2 3" key="1">
    <citation type="submission" date="2021-06" db="EMBL/GenBank/DDBJ databases">
        <title>Caerostris extrusa draft genome.</title>
        <authorList>
            <person name="Kono N."/>
            <person name="Arakawa K."/>
        </authorList>
    </citation>
    <scope>NUCLEOTIDE SEQUENCE [LARGE SCALE GENOMIC DNA]</scope>
</reference>
<accession>A0AAV4XVC1</accession>
<comment type="caution">
    <text evidence="2">The sequence shown here is derived from an EMBL/GenBank/DDBJ whole genome shotgun (WGS) entry which is preliminary data.</text>
</comment>
<dbReference type="EMBL" id="BPLR01001000">
    <property type="protein sequence ID" value="GIY99081.1"/>
    <property type="molecule type" value="Genomic_DNA"/>
</dbReference>
<sequence>MPQMEDPVVTPLHHSSQSEGMKSTCHFPKQCAASPRIRRLLLGRKQSKARRAICFPRPAINIQPVSTLQRSLRCTQKRSASSHGDIIAATSRYKHPVAAAVAFHVT</sequence>
<protein>
    <submittedName>
        <fullName evidence="2">Uncharacterized protein</fullName>
    </submittedName>
</protein>
<evidence type="ECO:0000313" key="3">
    <source>
        <dbReference type="Proteomes" id="UP001054945"/>
    </source>
</evidence>
<evidence type="ECO:0000313" key="2">
    <source>
        <dbReference type="EMBL" id="GIY99081.1"/>
    </source>
</evidence>